<dbReference type="GO" id="GO:0005506">
    <property type="term" value="F:iron ion binding"/>
    <property type="evidence" value="ECO:0007669"/>
    <property type="project" value="InterPro"/>
</dbReference>
<evidence type="ECO:0000313" key="8">
    <source>
        <dbReference type="Proteomes" id="UP001188597"/>
    </source>
</evidence>
<evidence type="ECO:0008006" key="9">
    <source>
        <dbReference type="Google" id="ProtNLM"/>
    </source>
</evidence>
<keyword evidence="5" id="KW-0408">Iron</keyword>
<organism evidence="7 8">
    <name type="scientific">Escallonia herrerae</name>
    <dbReference type="NCBI Taxonomy" id="1293975"/>
    <lineage>
        <taxon>Eukaryota</taxon>
        <taxon>Viridiplantae</taxon>
        <taxon>Streptophyta</taxon>
        <taxon>Embryophyta</taxon>
        <taxon>Tracheophyta</taxon>
        <taxon>Spermatophyta</taxon>
        <taxon>Magnoliopsida</taxon>
        <taxon>eudicotyledons</taxon>
        <taxon>Gunneridae</taxon>
        <taxon>Pentapetalae</taxon>
        <taxon>asterids</taxon>
        <taxon>campanulids</taxon>
        <taxon>Escalloniales</taxon>
        <taxon>Escalloniaceae</taxon>
        <taxon>Escallonia</taxon>
    </lineage>
</organism>
<keyword evidence="8" id="KW-1185">Reference proteome</keyword>
<keyword evidence="3" id="KW-0479">Metal-binding</keyword>
<dbReference type="GO" id="GO:0020037">
    <property type="term" value="F:heme binding"/>
    <property type="evidence" value="ECO:0007669"/>
    <property type="project" value="InterPro"/>
</dbReference>
<dbReference type="SUPFAM" id="SSF48264">
    <property type="entry name" value="Cytochrome P450"/>
    <property type="match status" value="1"/>
</dbReference>
<dbReference type="GO" id="GO:0016705">
    <property type="term" value="F:oxidoreductase activity, acting on paired donors, with incorporation or reduction of molecular oxygen"/>
    <property type="evidence" value="ECO:0007669"/>
    <property type="project" value="InterPro"/>
</dbReference>
<evidence type="ECO:0000313" key="7">
    <source>
        <dbReference type="EMBL" id="KAK2998848.1"/>
    </source>
</evidence>
<evidence type="ECO:0000256" key="3">
    <source>
        <dbReference type="ARBA" id="ARBA00022723"/>
    </source>
</evidence>
<reference evidence="7" key="1">
    <citation type="submission" date="2022-12" db="EMBL/GenBank/DDBJ databases">
        <title>Draft genome assemblies for two species of Escallonia (Escalloniales).</title>
        <authorList>
            <person name="Chanderbali A."/>
            <person name="Dervinis C."/>
            <person name="Anghel I."/>
            <person name="Soltis D."/>
            <person name="Soltis P."/>
            <person name="Zapata F."/>
        </authorList>
    </citation>
    <scope>NUCLEOTIDE SEQUENCE</scope>
    <source>
        <strain evidence="7">UCBG64.0493</strain>
        <tissue evidence="7">Leaf</tissue>
    </source>
</reference>
<dbReference type="AlphaFoldDB" id="A0AA88V0K3"/>
<proteinExistence type="inferred from homology"/>
<evidence type="ECO:0000256" key="5">
    <source>
        <dbReference type="ARBA" id="ARBA00023004"/>
    </source>
</evidence>
<keyword evidence="2" id="KW-0349">Heme</keyword>
<keyword evidence="6" id="KW-0503">Monooxygenase</keyword>
<dbReference type="GO" id="GO:0004497">
    <property type="term" value="F:monooxygenase activity"/>
    <property type="evidence" value="ECO:0007669"/>
    <property type="project" value="UniProtKB-KW"/>
</dbReference>
<keyword evidence="4" id="KW-0560">Oxidoreductase</keyword>
<evidence type="ECO:0000256" key="2">
    <source>
        <dbReference type="ARBA" id="ARBA00022617"/>
    </source>
</evidence>
<dbReference type="PANTHER" id="PTHR47953:SF16">
    <property type="entry name" value="CYTOCHROME P450 71D8"/>
    <property type="match status" value="1"/>
</dbReference>
<accession>A0AA88V0K3</accession>
<dbReference type="InterPro" id="IPR052306">
    <property type="entry name" value="CYP450_71D"/>
</dbReference>
<dbReference type="InterPro" id="IPR036396">
    <property type="entry name" value="Cyt_P450_sf"/>
</dbReference>
<comment type="caution">
    <text evidence="7">The sequence shown here is derived from an EMBL/GenBank/DDBJ whole genome shotgun (WGS) entry which is preliminary data.</text>
</comment>
<evidence type="ECO:0000256" key="4">
    <source>
        <dbReference type="ARBA" id="ARBA00023002"/>
    </source>
</evidence>
<evidence type="ECO:0000256" key="6">
    <source>
        <dbReference type="ARBA" id="ARBA00023033"/>
    </source>
</evidence>
<evidence type="ECO:0000256" key="1">
    <source>
        <dbReference type="ARBA" id="ARBA00010617"/>
    </source>
</evidence>
<sequence>MLANLFPSKKFLHVLTGLRPKLLKVQHKVDKILDNITREQREILASTKKGNTDDKEEEDLIDIVLRMQESSGLEVPITSNNVKAVIMRVTYSPVSNSVGS</sequence>
<comment type="similarity">
    <text evidence="1">Belongs to the cytochrome P450 family.</text>
</comment>
<dbReference type="PANTHER" id="PTHR47953">
    <property type="entry name" value="OS08G0105600 PROTEIN"/>
    <property type="match status" value="1"/>
</dbReference>
<dbReference type="EMBL" id="JAVXUP010003473">
    <property type="protein sequence ID" value="KAK2998848.1"/>
    <property type="molecule type" value="Genomic_DNA"/>
</dbReference>
<gene>
    <name evidence="7" type="ORF">RJ639_022938</name>
</gene>
<protein>
    <recommendedName>
        <fullName evidence="9">Cytochrome P450</fullName>
    </recommendedName>
</protein>
<name>A0AA88V0K3_9ASTE</name>
<dbReference type="Proteomes" id="UP001188597">
    <property type="component" value="Unassembled WGS sequence"/>
</dbReference>